<evidence type="ECO:0000313" key="9">
    <source>
        <dbReference type="EMBL" id="TDC08147.1"/>
    </source>
</evidence>
<evidence type="ECO:0000256" key="6">
    <source>
        <dbReference type="ARBA" id="ARBA00023033"/>
    </source>
</evidence>
<dbReference type="PRINTS" id="PR00359">
    <property type="entry name" value="BP450"/>
</dbReference>
<evidence type="ECO:0000256" key="4">
    <source>
        <dbReference type="ARBA" id="ARBA00023002"/>
    </source>
</evidence>
<dbReference type="PANTHER" id="PTHR46696">
    <property type="entry name" value="P450, PUTATIVE (EUROFUNG)-RELATED"/>
    <property type="match status" value="1"/>
</dbReference>
<gene>
    <name evidence="9" type="ORF">E1267_11055</name>
</gene>
<keyword evidence="10" id="KW-1185">Reference proteome</keyword>
<comment type="caution">
    <text evidence="9">The sequence shown here is derived from an EMBL/GenBank/DDBJ whole genome shotgun (WGS) entry which is preliminary data.</text>
</comment>
<dbReference type="Gene3D" id="1.10.630.10">
    <property type="entry name" value="Cytochrome P450"/>
    <property type="match status" value="1"/>
</dbReference>
<keyword evidence="4 7" id="KW-0560">Oxidoreductase</keyword>
<dbReference type="PROSITE" id="PS00086">
    <property type="entry name" value="CYTOCHROME_P450"/>
    <property type="match status" value="1"/>
</dbReference>
<dbReference type="InterPro" id="IPR017972">
    <property type="entry name" value="Cyt_P450_CS"/>
</dbReference>
<protein>
    <submittedName>
        <fullName evidence="9">Cytochrome P450</fullName>
    </submittedName>
</protein>
<dbReference type="GO" id="GO:0005506">
    <property type="term" value="F:iron ion binding"/>
    <property type="evidence" value="ECO:0007669"/>
    <property type="project" value="InterPro"/>
</dbReference>
<accession>A0A4R4NKS3</accession>
<dbReference type="OrthoDB" id="4133219at2"/>
<dbReference type="CDD" id="cd11031">
    <property type="entry name" value="Cyp158A-like"/>
    <property type="match status" value="1"/>
</dbReference>
<dbReference type="GO" id="GO:0016705">
    <property type="term" value="F:oxidoreductase activity, acting on paired donors, with incorporation or reduction of molecular oxygen"/>
    <property type="evidence" value="ECO:0007669"/>
    <property type="project" value="InterPro"/>
</dbReference>
<evidence type="ECO:0000256" key="5">
    <source>
        <dbReference type="ARBA" id="ARBA00023004"/>
    </source>
</evidence>
<keyword evidence="3 7" id="KW-0479">Metal-binding</keyword>
<evidence type="ECO:0000256" key="3">
    <source>
        <dbReference type="ARBA" id="ARBA00022723"/>
    </source>
</evidence>
<comment type="similarity">
    <text evidence="1 7">Belongs to the cytochrome P450 family.</text>
</comment>
<reference evidence="9 10" key="1">
    <citation type="submission" date="2019-02" db="EMBL/GenBank/DDBJ databases">
        <title>Draft genome sequences of novel Actinobacteria.</title>
        <authorList>
            <person name="Sahin N."/>
            <person name="Ay H."/>
            <person name="Saygin H."/>
        </authorList>
    </citation>
    <scope>NUCLEOTIDE SEQUENCE [LARGE SCALE GENOMIC DNA]</scope>
    <source>
        <strain evidence="9 10">KC201</strain>
    </source>
</reference>
<dbReference type="PANTHER" id="PTHR46696:SF6">
    <property type="entry name" value="P450, PUTATIVE (EUROFUNG)-RELATED"/>
    <property type="match status" value="1"/>
</dbReference>
<evidence type="ECO:0000256" key="8">
    <source>
        <dbReference type="SAM" id="MobiDB-lite"/>
    </source>
</evidence>
<dbReference type="AlphaFoldDB" id="A0A4R4NKS3"/>
<dbReference type="RefSeq" id="WP_132332335.1">
    <property type="nucleotide sequence ID" value="NZ_SMJZ01000031.1"/>
</dbReference>
<dbReference type="GO" id="GO:0004497">
    <property type="term" value="F:monooxygenase activity"/>
    <property type="evidence" value="ECO:0007669"/>
    <property type="project" value="UniProtKB-KW"/>
</dbReference>
<keyword evidence="2 7" id="KW-0349">Heme</keyword>
<dbReference type="InterPro" id="IPR036396">
    <property type="entry name" value="Cyt_P450_sf"/>
</dbReference>
<keyword evidence="6 7" id="KW-0503">Monooxygenase</keyword>
<evidence type="ECO:0000256" key="1">
    <source>
        <dbReference type="ARBA" id="ARBA00010617"/>
    </source>
</evidence>
<name>A0A4R4NKS3_9ACTN</name>
<dbReference type="GO" id="GO:0020037">
    <property type="term" value="F:heme binding"/>
    <property type="evidence" value="ECO:0007669"/>
    <property type="project" value="InterPro"/>
</dbReference>
<evidence type="ECO:0000313" key="10">
    <source>
        <dbReference type="Proteomes" id="UP000295157"/>
    </source>
</evidence>
<evidence type="ECO:0000256" key="7">
    <source>
        <dbReference type="RuleBase" id="RU000461"/>
    </source>
</evidence>
<dbReference type="Proteomes" id="UP000295157">
    <property type="component" value="Unassembled WGS sequence"/>
</dbReference>
<proteinExistence type="inferred from homology"/>
<evidence type="ECO:0000256" key="2">
    <source>
        <dbReference type="ARBA" id="ARBA00022617"/>
    </source>
</evidence>
<sequence>MSANPIPYPFSRPGPLAVPKELGTIRQAPVQRVILPSGDEAYLVTRYDDVKSVLTDPRVSRNLNRPDAPRVSKNNMMFQDSKMDPDPPEHTRVRRLVMKAFTATRVERLRPRVQEITDELVEAMAAKSPPVNVSEELAFPLSIRVICDLLGVPPEEQGRFRRWTDHFLSTGKYTREEIRGALGELNAYMSTLIEEKRERPADDLVSALIQVHDEDDTRLSEYELHWWCRLLLLVGYETTASQLGLTVAKLLAEPGQVQALRADESLLPGAVEELLRWKLMSGSLSMLRYVTEDIEVGGVTIPKGSGVIPAVESANWDGKVFHRPDDLDIARADNPHLTFSVGPHFCVGAALARVELETALGTLLRRFATLRLAIPPEELRRTEGTLIESLVEIPITW</sequence>
<dbReference type="SUPFAM" id="SSF48264">
    <property type="entry name" value="Cytochrome P450"/>
    <property type="match status" value="1"/>
</dbReference>
<dbReference type="InterPro" id="IPR001128">
    <property type="entry name" value="Cyt_P450"/>
</dbReference>
<organism evidence="9 10">
    <name type="scientific">Nonomuraea longispora</name>
    <dbReference type="NCBI Taxonomy" id="1848320"/>
    <lineage>
        <taxon>Bacteria</taxon>
        <taxon>Bacillati</taxon>
        <taxon>Actinomycetota</taxon>
        <taxon>Actinomycetes</taxon>
        <taxon>Streptosporangiales</taxon>
        <taxon>Streptosporangiaceae</taxon>
        <taxon>Nonomuraea</taxon>
    </lineage>
</organism>
<feature type="region of interest" description="Disordered" evidence="8">
    <location>
        <begin position="59"/>
        <end position="89"/>
    </location>
</feature>
<dbReference type="FunFam" id="1.10.630.10:FF:000018">
    <property type="entry name" value="Cytochrome P450 monooxygenase"/>
    <property type="match status" value="1"/>
</dbReference>
<dbReference type="Pfam" id="PF00067">
    <property type="entry name" value="p450"/>
    <property type="match status" value="1"/>
</dbReference>
<keyword evidence="5 7" id="KW-0408">Iron</keyword>
<dbReference type="EMBL" id="SMJZ01000031">
    <property type="protein sequence ID" value="TDC08147.1"/>
    <property type="molecule type" value="Genomic_DNA"/>
</dbReference>
<dbReference type="InterPro" id="IPR002397">
    <property type="entry name" value="Cyt_P450_B"/>
</dbReference>